<dbReference type="Proteomes" id="UP000054172">
    <property type="component" value="Unassembled WGS sequence"/>
</dbReference>
<evidence type="ECO:0008006" key="3">
    <source>
        <dbReference type="Google" id="ProtNLM"/>
    </source>
</evidence>
<organism evidence="1 2">
    <name type="scientific">Candidatus [Bacteroides] periocalifornicus</name>
    <dbReference type="NCBI Taxonomy" id="1702214"/>
    <lineage>
        <taxon>Bacteria</taxon>
        <taxon>Pseudomonadati</taxon>
        <taxon>Bacteroidota</taxon>
    </lineage>
</organism>
<evidence type="ECO:0000313" key="1">
    <source>
        <dbReference type="EMBL" id="KQM08484.1"/>
    </source>
</evidence>
<evidence type="ECO:0000313" key="2">
    <source>
        <dbReference type="Proteomes" id="UP000054172"/>
    </source>
</evidence>
<comment type="caution">
    <text evidence="1">The sequence shown here is derived from an EMBL/GenBank/DDBJ whole genome shotgun (WGS) entry which is preliminary data.</text>
</comment>
<dbReference type="PATRIC" id="fig|1702214.3.peg.1008"/>
<keyword evidence="2" id="KW-1185">Reference proteome</keyword>
<name>A0A0Q4B6W0_9BACT</name>
<dbReference type="AlphaFoldDB" id="A0A0Q4B6W0"/>
<sequence length="114" mass="12566">MYGDEVIAEGDIREKIDSEVGIGQESGINGRNEKILLGIAPNPFRDYLKVDFTRPLANATIELRSVVSNVCFRILVPEHADGMEIPVAFLQSGEYVLSVIMSGRVVDSLPVLKY</sequence>
<reference evidence="1" key="1">
    <citation type="submission" date="2015-08" db="EMBL/GenBank/DDBJ databases">
        <title>Candidatus Bacteriodes Periocalifornicus.</title>
        <authorList>
            <person name="McLean J.S."/>
            <person name="Kelley S."/>
        </authorList>
    </citation>
    <scope>NUCLEOTIDE SEQUENCE [LARGE SCALE GENOMIC DNA]</scope>
    <source>
        <strain evidence="1">12B</strain>
    </source>
</reference>
<accession>A0A0Q4B6W0</accession>
<dbReference type="EMBL" id="LIIK01000036">
    <property type="protein sequence ID" value="KQM08484.1"/>
    <property type="molecule type" value="Genomic_DNA"/>
</dbReference>
<gene>
    <name evidence="1" type="ORF">AL399_07160</name>
</gene>
<protein>
    <recommendedName>
        <fullName evidence="3">Secretion system C-terminal sorting domain-containing protein</fullName>
    </recommendedName>
</protein>
<proteinExistence type="predicted"/>